<dbReference type="HOGENOM" id="CLU_162538_6_2_6"/>
<dbReference type="AlphaFoldDB" id="A4BKB9"/>
<proteinExistence type="predicted"/>
<dbReference type="PANTHER" id="PTHR35175:SF2">
    <property type="entry name" value="DUF1289 DOMAIN-CONTAINING PROTEIN"/>
    <property type="match status" value="1"/>
</dbReference>
<name>A4BKB9_9GAMM</name>
<dbReference type="STRING" id="314283.MED297_19032"/>
<dbReference type="Pfam" id="PF06945">
    <property type="entry name" value="DUF1289"/>
    <property type="match status" value="1"/>
</dbReference>
<protein>
    <recommendedName>
        <fullName evidence="3">DUF1289 domain-containing protein</fullName>
    </recommendedName>
</protein>
<dbReference type="PANTHER" id="PTHR35175">
    <property type="entry name" value="DUF1289 DOMAIN-CONTAINING PROTEIN"/>
    <property type="match status" value="1"/>
</dbReference>
<accession>A4BKB9</accession>
<dbReference type="InterPro" id="IPR010710">
    <property type="entry name" value="DUF1289"/>
</dbReference>
<dbReference type="Proteomes" id="UP000005953">
    <property type="component" value="Unassembled WGS sequence"/>
</dbReference>
<comment type="caution">
    <text evidence="1">The sequence shown here is derived from an EMBL/GenBank/DDBJ whole genome shotgun (WGS) entry which is preliminary data.</text>
</comment>
<evidence type="ECO:0008006" key="3">
    <source>
        <dbReference type="Google" id="ProtNLM"/>
    </source>
</evidence>
<sequence>MMDDSAVSSPCVRRCTLNEADVCVGCGRTLNEIKRWSQASVTEQRQIIQAARSRRASFPDSWSD</sequence>
<gene>
    <name evidence="1" type="ORF">MED297_19032</name>
</gene>
<evidence type="ECO:0000313" key="1">
    <source>
        <dbReference type="EMBL" id="EAR07424.1"/>
    </source>
</evidence>
<dbReference type="EMBL" id="AAOE01000043">
    <property type="protein sequence ID" value="EAR07424.1"/>
    <property type="molecule type" value="Genomic_DNA"/>
</dbReference>
<keyword evidence="2" id="KW-1185">Reference proteome</keyword>
<dbReference type="RefSeq" id="WP_008044381.1">
    <property type="nucleotide sequence ID" value="NZ_CH724151.1"/>
</dbReference>
<organism evidence="1 2">
    <name type="scientific">Reinekea blandensis MED297</name>
    <dbReference type="NCBI Taxonomy" id="314283"/>
    <lineage>
        <taxon>Bacteria</taxon>
        <taxon>Pseudomonadati</taxon>
        <taxon>Pseudomonadota</taxon>
        <taxon>Gammaproteobacteria</taxon>
        <taxon>Oceanospirillales</taxon>
        <taxon>Saccharospirillaceae</taxon>
        <taxon>Reinekea</taxon>
    </lineage>
</organism>
<reference evidence="1 2" key="1">
    <citation type="submission" date="2006-02" db="EMBL/GenBank/DDBJ databases">
        <authorList>
            <person name="Pinhassi J."/>
            <person name="Pedros-Alio C."/>
            <person name="Ferriera S."/>
            <person name="Johnson J."/>
            <person name="Kravitz S."/>
            <person name="Halpern A."/>
            <person name="Remington K."/>
            <person name="Beeson K."/>
            <person name="Tran B."/>
            <person name="Rogers Y.-H."/>
            <person name="Friedman R."/>
            <person name="Venter J.C."/>
        </authorList>
    </citation>
    <scope>NUCLEOTIDE SEQUENCE [LARGE SCALE GENOMIC DNA]</scope>
    <source>
        <strain evidence="1 2">MED297</strain>
    </source>
</reference>
<evidence type="ECO:0000313" key="2">
    <source>
        <dbReference type="Proteomes" id="UP000005953"/>
    </source>
</evidence>